<accession>A0A2P5B4W0</accession>
<dbReference type="AlphaFoldDB" id="A0A2P5B4W0"/>
<dbReference type="OrthoDB" id="1256921at2759"/>
<protein>
    <submittedName>
        <fullName evidence="1">Uncharacterized protein</fullName>
    </submittedName>
</protein>
<dbReference type="Proteomes" id="UP000237105">
    <property type="component" value="Unassembled WGS sequence"/>
</dbReference>
<reference evidence="2" key="1">
    <citation type="submission" date="2016-06" db="EMBL/GenBank/DDBJ databases">
        <title>Parallel loss of symbiosis genes in relatives of nitrogen-fixing non-legume Parasponia.</title>
        <authorList>
            <person name="Van Velzen R."/>
            <person name="Holmer R."/>
            <person name="Bu F."/>
            <person name="Rutten L."/>
            <person name="Van Zeijl A."/>
            <person name="Liu W."/>
            <person name="Santuari L."/>
            <person name="Cao Q."/>
            <person name="Sharma T."/>
            <person name="Shen D."/>
            <person name="Roswanjaya Y."/>
            <person name="Wardhani T."/>
            <person name="Kalhor M.S."/>
            <person name="Jansen J."/>
            <person name="Van den Hoogen J."/>
            <person name="Gungor B."/>
            <person name="Hartog M."/>
            <person name="Hontelez J."/>
            <person name="Verver J."/>
            <person name="Yang W.-C."/>
            <person name="Schijlen E."/>
            <person name="Repin R."/>
            <person name="Schilthuizen M."/>
            <person name="Schranz E."/>
            <person name="Heidstra R."/>
            <person name="Miyata K."/>
            <person name="Fedorova E."/>
            <person name="Kohlen W."/>
            <person name="Bisseling T."/>
            <person name="Smit S."/>
            <person name="Geurts R."/>
        </authorList>
    </citation>
    <scope>NUCLEOTIDE SEQUENCE [LARGE SCALE GENOMIC DNA]</scope>
    <source>
        <strain evidence="2">cv. WU1-14</strain>
    </source>
</reference>
<name>A0A2P5B4W0_PARAD</name>
<comment type="caution">
    <text evidence="1">The sequence shown here is derived from an EMBL/GenBank/DDBJ whole genome shotgun (WGS) entry which is preliminary data.</text>
</comment>
<keyword evidence="2" id="KW-1185">Reference proteome</keyword>
<evidence type="ECO:0000313" key="1">
    <source>
        <dbReference type="EMBL" id="PON43808.1"/>
    </source>
</evidence>
<proteinExistence type="predicted"/>
<gene>
    <name evidence="1" type="ORF">PanWU01x14_271070</name>
</gene>
<dbReference type="EMBL" id="JXTB01000363">
    <property type="protein sequence ID" value="PON43808.1"/>
    <property type="molecule type" value="Genomic_DNA"/>
</dbReference>
<sequence length="145" mass="16429">MVDNVLWPIDMEVIKTIPFSIWDREDSMIWYYKKNGSYTVRSEYNLLLREVIKQIGPNNLSLSLSLSLSLNGENSFGTLTSLLRFESSFGELSTRPNHLGLISSIVRSPSTAGVFFVAKWNRAPMSYFLVQLRSQCGRKLGCGIL</sequence>
<evidence type="ECO:0000313" key="2">
    <source>
        <dbReference type="Proteomes" id="UP000237105"/>
    </source>
</evidence>
<organism evidence="1 2">
    <name type="scientific">Parasponia andersonii</name>
    <name type="common">Sponia andersonii</name>
    <dbReference type="NCBI Taxonomy" id="3476"/>
    <lineage>
        <taxon>Eukaryota</taxon>
        <taxon>Viridiplantae</taxon>
        <taxon>Streptophyta</taxon>
        <taxon>Embryophyta</taxon>
        <taxon>Tracheophyta</taxon>
        <taxon>Spermatophyta</taxon>
        <taxon>Magnoliopsida</taxon>
        <taxon>eudicotyledons</taxon>
        <taxon>Gunneridae</taxon>
        <taxon>Pentapetalae</taxon>
        <taxon>rosids</taxon>
        <taxon>fabids</taxon>
        <taxon>Rosales</taxon>
        <taxon>Cannabaceae</taxon>
        <taxon>Parasponia</taxon>
    </lineage>
</organism>